<feature type="domain" description="Transposase IS200-like" evidence="1">
    <location>
        <begin position="9"/>
        <end position="132"/>
    </location>
</feature>
<dbReference type="OrthoDB" id="9794403at2"/>
<dbReference type="Proteomes" id="UP000244912">
    <property type="component" value="Unassembled WGS sequence"/>
</dbReference>
<dbReference type="SMART" id="SM01321">
    <property type="entry name" value="Y1_Tnp"/>
    <property type="match status" value="1"/>
</dbReference>
<keyword evidence="3" id="KW-1185">Reference proteome</keyword>
<dbReference type="GO" id="GO:0004803">
    <property type="term" value="F:transposase activity"/>
    <property type="evidence" value="ECO:0007669"/>
    <property type="project" value="InterPro"/>
</dbReference>
<evidence type="ECO:0000313" key="2">
    <source>
        <dbReference type="EMBL" id="SPJ23649.1"/>
    </source>
</evidence>
<dbReference type="InterPro" id="IPR052715">
    <property type="entry name" value="RAYT_transposase"/>
</dbReference>
<dbReference type="InterPro" id="IPR036515">
    <property type="entry name" value="Transposase_17_sf"/>
</dbReference>
<dbReference type="RefSeq" id="WP_108893461.1">
    <property type="nucleotide sequence ID" value="NZ_ONZF01000002.1"/>
</dbReference>
<name>A0A2R8BTZ7_9RHOB</name>
<dbReference type="SUPFAM" id="SSF143422">
    <property type="entry name" value="Transposase IS200-like"/>
    <property type="match status" value="1"/>
</dbReference>
<dbReference type="Gene3D" id="3.30.70.1290">
    <property type="entry name" value="Transposase IS200-like"/>
    <property type="match status" value="1"/>
</dbReference>
<accession>A0A2R8BTZ7</accession>
<gene>
    <name evidence="2" type="primary">rayT_1</name>
    <name evidence="2" type="ORF">PAA8504_01462</name>
</gene>
<reference evidence="2 3" key="1">
    <citation type="submission" date="2018-03" db="EMBL/GenBank/DDBJ databases">
        <authorList>
            <person name="Keele B.F."/>
        </authorList>
    </citation>
    <scope>NUCLEOTIDE SEQUENCE [LARGE SCALE GENOMIC DNA]</scope>
    <source>
        <strain evidence="2 3">CECT 8504</strain>
    </source>
</reference>
<sequence length="153" mass="18076">MPNYRRRWVPGGTYFFTVNLAQRGDDLLTRRIADLRGAYGAVQAQMPFRTRGIVILPDHIHAVWTLPEGDVAFPERWRRIKSLFSQSVAETRPRTYSKARKGEVGIWQRRYWENVVEDDTRLSTALWYIRENPVRHGYVDRPEDWPFSRSEAP</sequence>
<dbReference type="GO" id="GO:0006313">
    <property type="term" value="P:DNA transposition"/>
    <property type="evidence" value="ECO:0007669"/>
    <property type="project" value="InterPro"/>
</dbReference>
<dbReference type="AlphaFoldDB" id="A0A2R8BTZ7"/>
<dbReference type="PANTHER" id="PTHR36966">
    <property type="entry name" value="REP-ASSOCIATED TYROSINE TRANSPOSASE"/>
    <property type="match status" value="1"/>
</dbReference>
<proteinExistence type="predicted"/>
<protein>
    <submittedName>
        <fullName evidence="2">REP-associated tyrosine transposase</fullName>
    </submittedName>
</protein>
<evidence type="ECO:0000313" key="3">
    <source>
        <dbReference type="Proteomes" id="UP000244912"/>
    </source>
</evidence>
<dbReference type="EMBL" id="ONZF01000002">
    <property type="protein sequence ID" value="SPJ23649.1"/>
    <property type="molecule type" value="Genomic_DNA"/>
</dbReference>
<organism evidence="2 3">
    <name type="scientific">Palleronia abyssalis</name>
    <dbReference type="NCBI Taxonomy" id="1501240"/>
    <lineage>
        <taxon>Bacteria</taxon>
        <taxon>Pseudomonadati</taxon>
        <taxon>Pseudomonadota</taxon>
        <taxon>Alphaproteobacteria</taxon>
        <taxon>Rhodobacterales</taxon>
        <taxon>Roseobacteraceae</taxon>
        <taxon>Palleronia</taxon>
    </lineage>
</organism>
<evidence type="ECO:0000259" key="1">
    <source>
        <dbReference type="SMART" id="SM01321"/>
    </source>
</evidence>
<dbReference type="PANTHER" id="PTHR36966:SF1">
    <property type="entry name" value="REP-ASSOCIATED TYROSINE TRANSPOSASE"/>
    <property type="match status" value="1"/>
</dbReference>
<dbReference type="InterPro" id="IPR002686">
    <property type="entry name" value="Transposase_17"/>
</dbReference>
<dbReference type="GO" id="GO:0043565">
    <property type="term" value="F:sequence-specific DNA binding"/>
    <property type="evidence" value="ECO:0007669"/>
    <property type="project" value="TreeGrafter"/>
</dbReference>
<dbReference type="NCBIfam" id="NF047646">
    <property type="entry name" value="REP_Tyr_transpos"/>
    <property type="match status" value="1"/>
</dbReference>